<accession>A0A7Z8YMI1</accession>
<feature type="signal peptide" evidence="1">
    <location>
        <begin position="1"/>
        <end position="19"/>
    </location>
</feature>
<dbReference type="SMART" id="SM00245">
    <property type="entry name" value="TSPc"/>
    <property type="match status" value="1"/>
</dbReference>
<organism evidence="3 4">
    <name type="scientific">Bergeyella zoohelcum</name>
    <dbReference type="NCBI Taxonomy" id="1015"/>
    <lineage>
        <taxon>Bacteria</taxon>
        <taxon>Pseudomonadati</taxon>
        <taxon>Bacteroidota</taxon>
        <taxon>Flavobacteriia</taxon>
        <taxon>Flavobacteriales</taxon>
        <taxon>Weeksellaceae</taxon>
        <taxon>Bergeyella</taxon>
    </lineage>
</organism>
<dbReference type="EC" id="3.4.21.102" evidence="3"/>
<feature type="domain" description="Tail specific protease" evidence="2">
    <location>
        <begin position="345"/>
        <end position="569"/>
    </location>
</feature>
<dbReference type="CDD" id="cd07562">
    <property type="entry name" value="Peptidase_S41_TRI"/>
    <property type="match status" value="1"/>
</dbReference>
<dbReference type="PANTHER" id="PTHR32060">
    <property type="entry name" value="TAIL-SPECIFIC PROTEASE"/>
    <property type="match status" value="1"/>
</dbReference>
<sequence>MNFKIILFLFLLSFNKSFASDYFNTHKAFVNDKLWIEKNNLHTPPSLPPPIQKASPDIAKDTLSISMIENLVLLGKIWGFLKYHHPEIAKGKYDWDEKLISFLPDFLLIKKTQERDSLMLQWIEKLGKIPHCKRCRLSSNAYQKPDTSWITKSDLSEELKNKLTEIFQNRNQNKNYYVHYSSKVGNPIFTNENAYSSNPFPDKNIRLLCLYRYWNIIEFFYPYKYLTDKKWDSVLKEYIPKFIFAKNETEYEQTVLQLIGEIQDTHAVLWNANKINEWRGENFAPFQLRYIENHFVVTDDYHPEFSKLSPLKKGDIITHIHGKPIHAILDSLKKYFPASNPMAQKRDIALHLLRSSQKNISIRYLSGQKSAEGMVKLYPRKELDIYIGHRINKNETSFRILKRNIGYIHIGKIQNKEIPTIKKTFRNTQGIIIDLRHPPSAFVPYSLGAYFVTQPTDFAKLSLGNPQNPGEFNFKMSEKIKSDRNNTYSGKLIILVDEYTQSQAEYTAMAFRAVKSSLIVGTTTAGTDGNISTLSLPGGLETAISGIGVYYPNGTPTQSVGIIPDIIVSPTIEGILQGKDEILEKALELLKK</sequence>
<dbReference type="Gene3D" id="3.90.226.10">
    <property type="entry name" value="2-enoyl-CoA Hydratase, Chain A, domain 1"/>
    <property type="match status" value="1"/>
</dbReference>
<dbReference type="GO" id="GO:0004252">
    <property type="term" value="F:serine-type endopeptidase activity"/>
    <property type="evidence" value="ECO:0007669"/>
    <property type="project" value="UniProtKB-EC"/>
</dbReference>
<dbReference type="Pfam" id="PF03572">
    <property type="entry name" value="Peptidase_S41"/>
    <property type="match status" value="1"/>
</dbReference>
<reference evidence="3 4" key="1">
    <citation type="submission" date="2018-11" db="EMBL/GenBank/DDBJ databases">
        <authorList>
            <consortium name="Pathogen Informatics"/>
        </authorList>
    </citation>
    <scope>NUCLEOTIDE SEQUENCE [LARGE SCALE GENOMIC DNA]</scope>
    <source>
        <strain evidence="3 4">NCTC12929</strain>
    </source>
</reference>
<dbReference type="EMBL" id="UYIV01000001">
    <property type="protein sequence ID" value="VDH03412.1"/>
    <property type="molecule type" value="Genomic_DNA"/>
</dbReference>
<dbReference type="GO" id="GO:0007165">
    <property type="term" value="P:signal transduction"/>
    <property type="evidence" value="ECO:0007669"/>
    <property type="project" value="TreeGrafter"/>
</dbReference>
<comment type="caution">
    <text evidence="3">The sequence shown here is derived from an EMBL/GenBank/DDBJ whole genome shotgun (WGS) entry which is preliminary data.</text>
</comment>
<dbReference type="InterPro" id="IPR029045">
    <property type="entry name" value="ClpP/crotonase-like_dom_sf"/>
</dbReference>
<evidence type="ECO:0000313" key="3">
    <source>
        <dbReference type="EMBL" id="VDH03412.1"/>
    </source>
</evidence>
<gene>
    <name evidence="3" type="ORF">NCTC12929_00795</name>
</gene>
<protein>
    <submittedName>
        <fullName evidence="3">Carboxyl-terminal processing protease</fullName>
        <ecNumber evidence="3">3.4.21.102</ecNumber>
    </submittedName>
</protein>
<dbReference type="PANTHER" id="PTHR32060:SF30">
    <property type="entry name" value="CARBOXY-TERMINAL PROCESSING PROTEASE CTPA"/>
    <property type="match status" value="1"/>
</dbReference>
<keyword evidence="3" id="KW-0378">Hydrolase</keyword>
<dbReference type="InterPro" id="IPR036034">
    <property type="entry name" value="PDZ_sf"/>
</dbReference>
<dbReference type="InterPro" id="IPR005151">
    <property type="entry name" value="Tail-specific_protease"/>
</dbReference>
<dbReference type="GO" id="GO:0030288">
    <property type="term" value="C:outer membrane-bounded periplasmic space"/>
    <property type="evidence" value="ECO:0007669"/>
    <property type="project" value="TreeGrafter"/>
</dbReference>
<dbReference type="GO" id="GO:0006508">
    <property type="term" value="P:proteolysis"/>
    <property type="evidence" value="ECO:0007669"/>
    <property type="project" value="UniProtKB-KW"/>
</dbReference>
<dbReference type="Proteomes" id="UP000270205">
    <property type="component" value="Unassembled WGS sequence"/>
</dbReference>
<evidence type="ECO:0000313" key="4">
    <source>
        <dbReference type="Proteomes" id="UP000270205"/>
    </source>
</evidence>
<dbReference type="AlphaFoldDB" id="A0A7Z8YMI1"/>
<evidence type="ECO:0000259" key="2">
    <source>
        <dbReference type="SMART" id="SM00245"/>
    </source>
</evidence>
<dbReference type="SUPFAM" id="SSF52096">
    <property type="entry name" value="ClpP/crotonase"/>
    <property type="match status" value="1"/>
</dbReference>
<dbReference type="Gene3D" id="2.30.42.10">
    <property type="match status" value="1"/>
</dbReference>
<keyword evidence="3" id="KW-0645">Protease</keyword>
<proteinExistence type="predicted"/>
<name>A0A7Z8YMI1_9FLAO</name>
<dbReference type="Gene3D" id="3.30.750.44">
    <property type="match status" value="1"/>
</dbReference>
<feature type="chain" id="PRO_5030731289" evidence="1">
    <location>
        <begin position="20"/>
        <end position="592"/>
    </location>
</feature>
<evidence type="ECO:0000256" key="1">
    <source>
        <dbReference type="SAM" id="SignalP"/>
    </source>
</evidence>
<keyword evidence="1" id="KW-0732">Signal</keyword>
<dbReference type="RefSeq" id="WP_125150868.1">
    <property type="nucleotide sequence ID" value="NZ_UYIV01000001.1"/>
</dbReference>